<name>A0A7X9FU37_9DELT</name>
<dbReference type="Gene3D" id="3.30.1370.120">
    <property type="match status" value="1"/>
</dbReference>
<evidence type="ECO:0000313" key="9">
    <source>
        <dbReference type="EMBL" id="NMC64324.1"/>
    </source>
</evidence>
<gene>
    <name evidence="9" type="ORF">GYA55_14260</name>
</gene>
<comment type="subcellular location">
    <subcellularLocation>
        <location evidence="5">Cell outer membrane</location>
    </subcellularLocation>
    <subcellularLocation>
        <location evidence="1">Membrane</location>
    </subcellularLocation>
</comment>
<feature type="domain" description="NolW-like" evidence="8">
    <location>
        <begin position="14"/>
        <end position="145"/>
    </location>
</feature>
<dbReference type="PRINTS" id="PR00811">
    <property type="entry name" value="BCTERIALGSPD"/>
</dbReference>
<dbReference type="GO" id="GO:0015627">
    <property type="term" value="C:type II protein secretion system complex"/>
    <property type="evidence" value="ECO:0007669"/>
    <property type="project" value="TreeGrafter"/>
</dbReference>
<feature type="domain" description="Type II/III secretion system secretin-like" evidence="7">
    <location>
        <begin position="231"/>
        <end position="394"/>
    </location>
</feature>
<organism evidence="9 10">
    <name type="scientific">SAR324 cluster bacterium</name>
    <dbReference type="NCBI Taxonomy" id="2024889"/>
    <lineage>
        <taxon>Bacteria</taxon>
        <taxon>Deltaproteobacteria</taxon>
        <taxon>SAR324 cluster</taxon>
    </lineage>
</organism>
<evidence type="ECO:0000256" key="5">
    <source>
        <dbReference type="RuleBase" id="RU004004"/>
    </source>
</evidence>
<feature type="region of interest" description="Disordered" evidence="6">
    <location>
        <begin position="31"/>
        <end position="103"/>
    </location>
</feature>
<evidence type="ECO:0000259" key="7">
    <source>
        <dbReference type="Pfam" id="PF00263"/>
    </source>
</evidence>
<dbReference type="InterPro" id="IPR005644">
    <property type="entry name" value="NolW-like"/>
</dbReference>
<evidence type="ECO:0000256" key="2">
    <source>
        <dbReference type="ARBA" id="ARBA00022729"/>
    </source>
</evidence>
<protein>
    <recommendedName>
        <fullName evidence="11">Type II secretion system protein GspD</fullName>
    </recommendedName>
</protein>
<feature type="compositionally biased region" description="Low complexity" evidence="6">
    <location>
        <begin position="57"/>
        <end position="103"/>
    </location>
</feature>
<dbReference type="Proteomes" id="UP000524246">
    <property type="component" value="Unassembled WGS sequence"/>
</dbReference>
<dbReference type="InterPro" id="IPR001775">
    <property type="entry name" value="GspD/PilQ"/>
</dbReference>
<evidence type="ECO:0000256" key="4">
    <source>
        <dbReference type="RuleBase" id="RU004003"/>
    </source>
</evidence>
<dbReference type="Pfam" id="PF03958">
    <property type="entry name" value="Secretin_N"/>
    <property type="match status" value="1"/>
</dbReference>
<evidence type="ECO:0000259" key="8">
    <source>
        <dbReference type="Pfam" id="PF03958"/>
    </source>
</evidence>
<evidence type="ECO:0000313" key="10">
    <source>
        <dbReference type="Proteomes" id="UP000524246"/>
    </source>
</evidence>
<dbReference type="AlphaFoldDB" id="A0A7X9FU37"/>
<dbReference type="InterPro" id="IPR050810">
    <property type="entry name" value="Bact_Secretion_Sys_Channel"/>
</dbReference>
<keyword evidence="3" id="KW-0472">Membrane</keyword>
<dbReference type="PROSITE" id="PS00875">
    <property type="entry name" value="T2SP_D"/>
    <property type="match status" value="1"/>
</dbReference>
<evidence type="ECO:0008006" key="11">
    <source>
        <dbReference type="Google" id="ProtNLM"/>
    </source>
</evidence>
<accession>A0A7X9FU37</accession>
<evidence type="ECO:0000256" key="1">
    <source>
        <dbReference type="ARBA" id="ARBA00004370"/>
    </source>
</evidence>
<comment type="caution">
    <text evidence="9">The sequence shown here is derived from an EMBL/GenBank/DDBJ whole genome shotgun (WGS) entry which is preliminary data.</text>
</comment>
<keyword evidence="2" id="KW-0732">Signal</keyword>
<dbReference type="GO" id="GO:0009306">
    <property type="term" value="P:protein secretion"/>
    <property type="evidence" value="ECO:0007669"/>
    <property type="project" value="InterPro"/>
</dbReference>
<dbReference type="InterPro" id="IPR004846">
    <property type="entry name" value="T2SS/T3SS_dom"/>
</dbReference>
<dbReference type="InterPro" id="IPR004845">
    <property type="entry name" value="T2SS_GspD_CS"/>
</dbReference>
<dbReference type="PANTHER" id="PTHR30332:SF24">
    <property type="entry name" value="SECRETIN GSPD-RELATED"/>
    <property type="match status" value="1"/>
</dbReference>
<keyword evidence="5" id="KW-0813">Transport</keyword>
<comment type="similarity">
    <text evidence="4">Belongs to the bacterial secretin family.</text>
</comment>
<sequence>NLSGNKFYVDRCEHAKAEELANVLAGIAGGGGAGTTGARDNRRYGEGGSIGDLFDQGGMSNSRSRSQSVGLSGRSSSLSSSGSRGRLNSSRNSSSSGQGSSSVMLGENISITADPSTNSLIIVASKNDYEKILSLLKELDIKRRQVIVEAMLLEVGVEDSQSLGTNFLTSGGNDNGGFFAEGNFGTQNLGNLFDNPAKLSGFTAAAASSGTLTLSDKLVIPSQIVMVQAASKLQNVNVLSAPTILAIDNEPARIIVGQNVPFLASTSTSEANLNNTFNQIDRQDVGISLEMTPQISSGSYVTMNIFTEVSSIVLATLASSLGPTTTKRQSETTVIAKDGQMIVIGGLMSDDVSEDREGVPFFEDVPVIGHLFRDSSSARKRTNLLIFITPRIVKDQYDARDVTYERKEGLREEIDHNQVFPSRREVLENKNLDKVTEIQPMEGASPSTILPKEKVEEKKEQTEAVKSFSGDSPGVIELKVKPKLPAETSSETINLKINTSKSTEKIEGERYIVMELLSKGENLESLPFKVDPGSSQFGLVIPGEASEKAKGFFVPGQIYEYKMGNNAHAAHVLGAFNSSGDAQRLYSGLANKWYTLSPYEIMGIGRDPWVQQQSGKFTK</sequence>
<evidence type="ECO:0000256" key="3">
    <source>
        <dbReference type="ARBA" id="ARBA00023136"/>
    </source>
</evidence>
<feature type="non-terminal residue" evidence="9">
    <location>
        <position position="1"/>
    </location>
</feature>
<proteinExistence type="inferred from homology"/>
<dbReference type="InterPro" id="IPR038591">
    <property type="entry name" value="NolW-like_sf"/>
</dbReference>
<evidence type="ECO:0000256" key="6">
    <source>
        <dbReference type="SAM" id="MobiDB-lite"/>
    </source>
</evidence>
<dbReference type="PANTHER" id="PTHR30332">
    <property type="entry name" value="PROBABLE GENERAL SECRETION PATHWAY PROTEIN D"/>
    <property type="match status" value="1"/>
</dbReference>
<dbReference type="EMBL" id="JAAZON010000648">
    <property type="protein sequence ID" value="NMC64324.1"/>
    <property type="molecule type" value="Genomic_DNA"/>
</dbReference>
<reference evidence="9 10" key="1">
    <citation type="journal article" date="2020" name="Biotechnol. Biofuels">
        <title>New insights from the biogas microbiome by comprehensive genome-resolved metagenomics of nearly 1600 species originating from multiple anaerobic digesters.</title>
        <authorList>
            <person name="Campanaro S."/>
            <person name="Treu L."/>
            <person name="Rodriguez-R L.M."/>
            <person name="Kovalovszki A."/>
            <person name="Ziels R.M."/>
            <person name="Maus I."/>
            <person name="Zhu X."/>
            <person name="Kougias P.G."/>
            <person name="Basile A."/>
            <person name="Luo G."/>
            <person name="Schluter A."/>
            <person name="Konstantinidis K.T."/>
            <person name="Angelidaki I."/>
        </authorList>
    </citation>
    <scope>NUCLEOTIDE SEQUENCE [LARGE SCALE GENOMIC DNA]</scope>
    <source>
        <strain evidence="9">AS27yjCOA_65</strain>
    </source>
</reference>
<dbReference type="GO" id="GO:0009279">
    <property type="term" value="C:cell outer membrane"/>
    <property type="evidence" value="ECO:0007669"/>
    <property type="project" value="UniProtKB-SubCell"/>
</dbReference>
<dbReference type="Pfam" id="PF00263">
    <property type="entry name" value="Secretin"/>
    <property type="match status" value="1"/>
</dbReference>